<dbReference type="Proteomes" id="UP001057402">
    <property type="component" value="Chromosome 3"/>
</dbReference>
<evidence type="ECO:0000313" key="1">
    <source>
        <dbReference type="EMBL" id="KAI4379718.1"/>
    </source>
</evidence>
<comment type="caution">
    <text evidence="1">The sequence shown here is derived from an EMBL/GenBank/DDBJ whole genome shotgun (WGS) entry which is preliminary data.</text>
</comment>
<proteinExistence type="predicted"/>
<name>A0ACB9RMP4_9MYRT</name>
<evidence type="ECO:0000313" key="2">
    <source>
        <dbReference type="Proteomes" id="UP001057402"/>
    </source>
</evidence>
<organism evidence="1 2">
    <name type="scientific">Melastoma candidum</name>
    <dbReference type="NCBI Taxonomy" id="119954"/>
    <lineage>
        <taxon>Eukaryota</taxon>
        <taxon>Viridiplantae</taxon>
        <taxon>Streptophyta</taxon>
        <taxon>Embryophyta</taxon>
        <taxon>Tracheophyta</taxon>
        <taxon>Spermatophyta</taxon>
        <taxon>Magnoliopsida</taxon>
        <taxon>eudicotyledons</taxon>
        <taxon>Gunneridae</taxon>
        <taxon>Pentapetalae</taxon>
        <taxon>rosids</taxon>
        <taxon>malvids</taxon>
        <taxon>Myrtales</taxon>
        <taxon>Melastomataceae</taxon>
        <taxon>Melastomatoideae</taxon>
        <taxon>Melastomateae</taxon>
        <taxon>Melastoma</taxon>
    </lineage>
</organism>
<accession>A0ACB9RMP4</accession>
<reference evidence="2" key="1">
    <citation type="journal article" date="2023" name="Front. Plant Sci.">
        <title>Chromosomal-level genome assembly of Melastoma candidum provides insights into trichome evolution.</title>
        <authorList>
            <person name="Zhong Y."/>
            <person name="Wu W."/>
            <person name="Sun C."/>
            <person name="Zou P."/>
            <person name="Liu Y."/>
            <person name="Dai S."/>
            <person name="Zhou R."/>
        </authorList>
    </citation>
    <scope>NUCLEOTIDE SEQUENCE [LARGE SCALE GENOMIC DNA]</scope>
</reference>
<gene>
    <name evidence="1" type="ORF">MLD38_005977</name>
</gene>
<sequence>MELIVKSHFSNGFYSQPLEFYSKMRSSGISPNGFCVPVVVAACAEQAELWHGMRVHGVVLKFGLLNGDEGCAVGDAVDWTTLVIWYVHNGVEDKALGCLVEMVRLDQVDIQPNFRMTEGGLQACGNRDDIALDLKPNNATLVTVLTACSSLAGLHNGESINQFIHEQGIYMNVSLATALVDMYAKCRKINRAKQLFDLREERDAISWNVMIFAYGMHGDAVAAFEIFQLMENLRGQILSLFWDFALPACVQSY</sequence>
<keyword evidence="2" id="KW-1185">Reference proteome</keyword>
<protein>
    <submittedName>
        <fullName evidence="1">Uncharacterized protein</fullName>
    </submittedName>
</protein>
<dbReference type="EMBL" id="CM042882">
    <property type="protein sequence ID" value="KAI4379718.1"/>
    <property type="molecule type" value="Genomic_DNA"/>
</dbReference>